<dbReference type="Proteomes" id="UP001358417">
    <property type="component" value="Unassembled WGS sequence"/>
</dbReference>
<feature type="compositionally biased region" description="Basic and acidic residues" evidence="1">
    <location>
        <begin position="114"/>
        <end position="142"/>
    </location>
</feature>
<dbReference type="AlphaFoldDB" id="A0AAV9NJB9"/>
<feature type="compositionally biased region" description="Acidic residues" evidence="1">
    <location>
        <begin position="218"/>
        <end position="230"/>
    </location>
</feature>
<name>A0AAV9NJB9_9EURO</name>
<protein>
    <recommendedName>
        <fullName evidence="4">t-SNARE coiled-coil homology domain-containing protein</fullName>
    </recommendedName>
</protein>
<evidence type="ECO:0000256" key="1">
    <source>
        <dbReference type="SAM" id="MobiDB-lite"/>
    </source>
</evidence>
<proteinExistence type="predicted"/>
<dbReference type="EMBL" id="JAVRRD010000004">
    <property type="protein sequence ID" value="KAK5059885.1"/>
    <property type="molecule type" value="Genomic_DNA"/>
</dbReference>
<evidence type="ECO:0000313" key="2">
    <source>
        <dbReference type="EMBL" id="KAK5059885.1"/>
    </source>
</evidence>
<feature type="region of interest" description="Disordered" evidence="1">
    <location>
        <begin position="1"/>
        <end position="40"/>
    </location>
</feature>
<feature type="compositionally biased region" description="Basic and acidic residues" evidence="1">
    <location>
        <begin position="1"/>
        <end position="29"/>
    </location>
</feature>
<gene>
    <name evidence="2" type="ORF">LTR84_009768</name>
</gene>
<dbReference type="RefSeq" id="XP_064709706.1">
    <property type="nucleotide sequence ID" value="XM_064853307.1"/>
</dbReference>
<feature type="region of interest" description="Disordered" evidence="1">
    <location>
        <begin position="176"/>
        <end position="256"/>
    </location>
</feature>
<feature type="compositionally biased region" description="Basic and acidic residues" evidence="1">
    <location>
        <begin position="67"/>
        <end position="102"/>
    </location>
</feature>
<feature type="compositionally biased region" description="Basic and acidic residues" evidence="1">
    <location>
        <begin position="207"/>
        <end position="217"/>
    </location>
</feature>
<accession>A0AAV9NJB9</accession>
<comment type="caution">
    <text evidence="2">The sequence shown here is derived from an EMBL/GenBank/DDBJ whole genome shotgun (WGS) entry which is preliminary data.</text>
</comment>
<dbReference type="GeneID" id="89977926"/>
<feature type="compositionally biased region" description="Acidic residues" evidence="1">
    <location>
        <begin position="240"/>
        <end position="256"/>
    </location>
</feature>
<sequence>MERTEVQRIIDEAEKAQRRASDTLEKLDQDTSTPKVTESQVRDLTKACYEMQQQIVNARNKIYHNQQESEFKFRQSGEKRDLEMRRAEEGRGDSMAGRDGDQSNHPFNAFSRIWDTKDNESNQRREATQEADEAYRSMEAEYTKSTTISSEYGAKLEEIGGRLECSGRRLGGWAAKLERRSESSRSNVAWEPESRSEEPIESDDDNVERNSESRNEEPPESDDDGGDDDERNSNRKNEETTENDDDDSGDDIDYSR</sequence>
<evidence type="ECO:0000313" key="3">
    <source>
        <dbReference type="Proteomes" id="UP001358417"/>
    </source>
</evidence>
<organism evidence="2 3">
    <name type="scientific">Exophiala bonariae</name>
    <dbReference type="NCBI Taxonomy" id="1690606"/>
    <lineage>
        <taxon>Eukaryota</taxon>
        <taxon>Fungi</taxon>
        <taxon>Dikarya</taxon>
        <taxon>Ascomycota</taxon>
        <taxon>Pezizomycotina</taxon>
        <taxon>Eurotiomycetes</taxon>
        <taxon>Chaetothyriomycetidae</taxon>
        <taxon>Chaetothyriales</taxon>
        <taxon>Herpotrichiellaceae</taxon>
        <taxon>Exophiala</taxon>
    </lineage>
</organism>
<reference evidence="2 3" key="1">
    <citation type="submission" date="2023-08" db="EMBL/GenBank/DDBJ databases">
        <title>Black Yeasts Isolated from many extreme environments.</title>
        <authorList>
            <person name="Coleine C."/>
            <person name="Stajich J.E."/>
            <person name="Selbmann L."/>
        </authorList>
    </citation>
    <scope>NUCLEOTIDE SEQUENCE [LARGE SCALE GENOMIC DNA]</scope>
    <source>
        <strain evidence="2 3">CCFEE 5792</strain>
    </source>
</reference>
<feature type="compositionally biased region" description="Polar residues" evidence="1">
    <location>
        <begin position="30"/>
        <end position="39"/>
    </location>
</feature>
<evidence type="ECO:0008006" key="4">
    <source>
        <dbReference type="Google" id="ProtNLM"/>
    </source>
</evidence>
<feature type="region of interest" description="Disordered" evidence="1">
    <location>
        <begin position="67"/>
        <end position="153"/>
    </location>
</feature>
<keyword evidence="3" id="KW-1185">Reference proteome</keyword>